<dbReference type="Proteomes" id="UP000722121">
    <property type="component" value="Unassembled WGS sequence"/>
</dbReference>
<comment type="caution">
    <text evidence="1">The sequence shown here is derived from an EMBL/GenBank/DDBJ whole genome shotgun (WGS) entry which is preliminary data.</text>
</comment>
<proteinExistence type="predicted"/>
<sequence>MAFSGVCRRLEERGVNFHVVAMGASAANIGRMQLAASRVFDLVQECPGVRRIDPTRWQREDALTKAELTEIIARLKRLNPATILTGAVSMVQYQIALAMRASQVALRVIVYYDNMNMKVADNPSRATVERFLNDTMTFMVPSLVIAKDLPDNCHSIAVVGHPSLDHFVARVKELDKGATLEKHGYTRATVLVTYIGGYGQGYENSFLQFTDGITSLTNEASDDISLAFLIHTHPKMHMTLPRELPEYQILADKGLLQQVRISQGDIPVEEAVAMSALVISQASTVIPQAIFAGVPGFFMNQMHTKNTMVEAGLTRNLDSPEELVSIVRNISNISPVSTEAARQKTGIPSNAESRMLSFIPTAKTS</sequence>
<dbReference type="EMBL" id="JAFITR010000067">
    <property type="protein sequence ID" value="MBN4067119.1"/>
    <property type="molecule type" value="Genomic_DNA"/>
</dbReference>
<dbReference type="SUPFAM" id="SSF53756">
    <property type="entry name" value="UDP-Glycosyltransferase/glycogen phosphorylase"/>
    <property type="match status" value="1"/>
</dbReference>
<keyword evidence="2" id="KW-1185">Reference proteome</keyword>
<name>A0ABS3ASH3_9BACT</name>
<gene>
    <name evidence="1" type="ORF">JYU14_03445</name>
</gene>
<reference evidence="1 2" key="1">
    <citation type="submission" date="2021-02" db="EMBL/GenBank/DDBJ databases">
        <title>Activity-based single-cell genomes from oceanic crustal fluid captures similar information to metagenomic and metatranscriptomic surveys with orders of magnitude less sampling.</title>
        <authorList>
            <person name="D'Angelo T.S."/>
            <person name="Orcutt B.N."/>
        </authorList>
    </citation>
    <scope>NUCLEOTIDE SEQUENCE [LARGE SCALE GENOMIC DNA]</scope>
    <source>
        <strain evidence="1">AH-315-G07</strain>
    </source>
</reference>
<organism evidence="1 2">
    <name type="scientific">Simkania negevensis</name>
    <dbReference type="NCBI Taxonomy" id="83561"/>
    <lineage>
        <taxon>Bacteria</taxon>
        <taxon>Pseudomonadati</taxon>
        <taxon>Chlamydiota</taxon>
        <taxon>Chlamydiia</taxon>
        <taxon>Parachlamydiales</taxon>
        <taxon>Simkaniaceae</taxon>
        <taxon>Simkania</taxon>
    </lineage>
</organism>
<protein>
    <submittedName>
        <fullName evidence="1">Uncharacterized protein</fullName>
    </submittedName>
</protein>
<accession>A0ABS3ASH3</accession>
<evidence type="ECO:0000313" key="2">
    <source>
        <dbReference type="Proteomes" id="UP000722121"/>
    </source>
</evidence>
<evidence type="ECO:0000313" key="1">
    <source>
        <dbReference type="EMBL" id="MBN4067119.1"/>
    </source>
</evidence>